<gene>
    <name evidence="3" type="ORF">AAFF_G00430300</name>
</gene>
<name>A0AAD7WIE8_9TELE</name>
<evidence type="ECO:0000256" key="1">
    <source>
        <dbReference type="SAM" id="MobiDB-lite"/>
    </source>
</evidence>
<comment type="caution">
    <text evidence="3">The sequence shown here is derived from an EMBL/GenBank/DDBJ whole genome shotgun (WGS) entry which is preliminary data.</text>
</comment>
<dbReference type="Pfam" id="PF22936">
    <property type="entry name" value="Pol_BBD"/>
    <property type="match status" value="1"/>
</dbReference>
<dbReference type="AlphaFoldDB" id="A0AAD7WIE8"/>
<dbReference type="Proteomes" id="UP001221898">
    <property type="component" value="Unassembled WGS sequence"/>
</dbReference>
<organism evidence="3 4">
    <name type="scientific">Aldrovandia affinis</name>
    <dbReference type="NCBI Taxonomy" id="143900"/>
    <lineage>
        <taxon>Eukaryota</taxon>
        <taxon>Metazoa</taxon>
        <taxon>Chordata</taxon>
        <taxon>Craniata</taxon>
        <taxon>Vertebrata</taxon>
        <taxon>Euteleostomi</taxon>
        <taxon>Actinopterygii</taxon>
        <taxon>Neopterygii</taxon>
        <taxon>Teleostei</taxon>
        <taxon>Notacanthiformes</taxon>
        <taxon>Halosauridae</taxon>
        <taxon>Aldrovandia</taxon>
    </lineage>
</organism>
<sequence>MWCGYCKNNTHQESICKKKGRLDGIRKVTEKQHNDQDHLFKAKHTKNKGPPDKVKMKGIMVDAGATSHIVNDIGRFESFDHSFQSETHSVELADGTKCNGIAQRRGTAMVCLLDNTRRQHRAQLRDALYMPSYPHDIFSVARATNRGATITFMKGDSHMVTKGGDSDVSGTLPEQTERIQPGKVTETGTRKNPPRTKRRPAYLQKFETEDMEDRLQTCMDSCYRAVCNIPQTYQDAIASTKSRQWENAMNEEMRSLEENETFKLTQLPPNGQWGVDGSMHSRVTLMDQRDTRRDS</sequence>
<evidence type="ECO:0000313" key="3">
    <source>
        <dbReference type="EMBL" id="KAJ8398186.1"/>
    </source>
</evidence>
<dbReference type="InterPro" id="IPR054722">
    <property type="entry name" value="PolX-like_BBD"/>
</dbReference>
<proteinExistence type="predicted"/>
<evidence type="ECO:0000313" key="4">
    <source>
        <dbReference type="Proteomes" id="UP001221898"/>
    </source>
</evidence>
<reference evidence="3" key="1">
    <citation type="journal article" date="2023" name="Science">
        <title>Genome structures resolve the early diversification of teleost fishes.</title>
        <authorList>
            <person name="Parey E."/>
            <person name="Louis A."/>
            <person name="Montfort J."/>
            <person name="Bouchez O."/>
            <person name="Roques C."/>
            <person name="Iampietro C."/>
            <person name="Lluch J."/>
            <person name="Castinel A."/>
            <person name="Donnadieu C."/>
            <person name="Desvignes T."/>
            <person name="Floi Bucao C."/>
            <person name="Jouanno E."/>
            <person name="Wen M."/>
            <person name="Mejri S."/>
            <person name="Dirks R."/>
            <person name="Jansen H."/>
            <person name="Henkel C."/>
            <person name="Chen W.J."/>
            <person name="Zahm M."/>
            <person name="Cabau C."/>
            <person name="Klopp C."/>
            <person name="Thompson A.W."/>
            <person name="Robinson-Rechavi M."/>
            <person name="Braasch I."/>
            <person name="Lecointre G."/>
            <person name="Bobe J."/>
            <person name="Postlethwait J.H."/>
            <person name="Berthelot C."/>
            <person name="Roest Crollius H."/>
            <person name="Guiguen Y."/>
        </authorList>
    </citation>
    <scope>NUCLEOTIDE SEQUENCE</scope>
    <source>
        <strain evidence="3">NC1722</strain>
    </source>
</reference>
<feature type="region of interest" description="Disordered" evidence="1">
    <location>
        <begin position="165"/>
        <end position="199"/>
    </location>
</feature>
<keyword evidence="4" id="KW-1185">Reference proteome</keyword>
<dbReference type="EMBL" id="JAINUG010000092">
    <property type="protein sequence ID" value="KAJ8398186.1"/>
    <property type="molecule type" value="Genomic_DNA"/>
</dbReference>
<feature type="domain" description="Retrovirus-related Pol polyprotein from transposon TNT 1-94-like beta-barrel" evidence="2">
    <location>
        <begin position="60"/>
        <end position="147"/>
    </location>
</feature>
<accession>A0AAD7WIE8</accession>
<protein>
    <recommendedName>
        <fullName evidence="2">Retrovirus-related Pol polyprotein from transposon TNT 1-94-like beta-barrel domain-containing protein</fullName>
    </recommendedName>
</protein>
<evidence type="ECO:0000259" key="2">
    <source>
        <dbReference type="Pfam" id="PF22936"/>
    </source>
</evidence>